<name>A0A840IEN7_9ACTN</name>
<accession>A0A840IEN7</accession>
<organism evidence="1 2">
    <name type="scientific">Conexibacter arvalis</name>
    <dbReference type="NCBI Taxonomy" id="912552"/>
    <lineage>
        <taxon>Bacteria</taxon>
        <taxon>Bacillati</taxon>
        <taxon>Actinomycetota</taxon>
        <taxon>Thermoleophilia</taxon>
        <taxon>Solirubrobacterales</taxon>
        <taxon>Conexibacteraceae</taxon>
        <taxon>Conexibacter</taxon>
    </lineage>
</organism>
<gene>
    <name evidence="1" type="ORF">BDZ31_003062</name>
</gene>
<dbReference type="RefSeq" id="WP_183343196.1">
    <property type="nucleotide sequence ID" value="NZ_JACHNU010000004.1"/>
</dbReference>
<comment type="caution">
    <text evidence="1">The sequence shown here is derived from an EMBL/GenBank/DDBJ whole genome shotgun (WGS) entry which is preliminary data.</text>
</comment>
<dbReference type="AlphaFoldDB" id="A0A840IEN7"/>
<evidence type="ECO:0000313" key="2">
    <source>
        <dbReference type="Proteomes" id="UP000585272"/>
    </source>
</evidence>
<protein>
    <submittedName>
        <fullName evidence="1">Uncharacterized protein</fullName>
    </submittedName>
</protein>
<evidence type="ECO:0000313" key="1">
    <source>
        <dbReference type="EMBL" id="MBB4663467.1"/>
    </source>
</evidence>
<dbReference type="EMBL" id="JACHNU010000004">
    <property type="protein sequence ID" value="MBB4663467.1"/>
    <property type="molecule type" value="Genomic_DNA"/>
</dbReference>
<proteinExistence type="predicted"/>
<keyword evidence="2" id="KW-1185">Reference proteome</keyword>
<sequence>MPRAAVDAATRWARRYLTEAERIHGVSGRCSVRAKGWCQIQGFAFEPRGGPTGGPTQRPWAAWVRRDGKRWRVVAADAQLQDIGQRGVPSDIACSIEPGCGLPPRAPGPGFAVALGKDGLRVECFVSAGRLRCLTYGGERRPPAGACNFGGTIPSAALTRDGRLEVGFTCVDEGFHEWFELARGLTFRSGSFRCAHQHTRRRSALRCVSRGRGFVIGTRGRVGRA</sequence>
<reference evidence="1 2" key="1">
    <citation type="submission" date="2020-08" db="EMBL/GenBank/DDBJ databases">
        <title>Genomic Encyclopedia of Archaeal and Bacterial Type Strains, Phase II (KMG-II): from individual species to whole genera.</title>
        <authorList>
            <person name="Goeker M."/>
        </authorList>
    </citation>
    <scope>NUCLEOTIDE SEQUENCE [LARGE SCALE GENOMIC DNA]</scope>
    <source>
        <strain evidence="1 2">DSM 23288</strain>
    </source>
</reference>
<dbReference type="Proteomes" id="UP000585272">
    <property type="component" value="Unassembled WGS sequence"/>
</dbReference>